<feature type="transmembrane region" description="Helical" evidence="8">
    <location>
        <begin position="164"/>
        <end position="179"/>
    </location>
</feature>
<feature type="transmembrane region" description="Helical" evidence="8">
    <location>
        <begin position="90"/>
        <end position="108"/>
    </location>
</feature>
<dbReference type="GO" id="GO:0016763">
    <property type="term" value="F:pentosyltransferase activity"/>
    <property type="evidence" value="ECO:0007669"/>
    <property type="project" value="TreeGrafter"/>
</dbReference>
<dbReference type="EMBL" id="LBUP01000003">
    <property type="protein sequence ID" value="KKQ66825.1"/>
    <property type="molecule type" value="Genomic_DNA"/>
</dbReference>
<feature type="transmembrane region" description="Helical" evidence="8">
    <location>
        <begin position="351"/>
        <end position="369"/>
    </location>
</feature>
<name>A0A0G0JUV5_9BACT</name>
<sequence length="518" mass="59462">MKLTNVIDTKTMLFFASILSVFVINYSFHAGYLVTYGDAESHLNIAKRVVHSITPGFSQLGGIWLPLPHLLMIPFVYFDSLWRTGLAGSILSGISFVISAVFIYKLVLLVTDNKYAALISFLIFSLNPNILYMQTTAMSELPLILFFVTSTYFFIKFLMDQEDIFSLITAALLGLAASLTRYDGWFLVLTQASILIFLYLKRFIQKQDRKILEGQFFLFSTLAFLGIFLWIGWDLLILGDPFYFSNSSFSAKSQQQGWLARGELPTYHNLYLSIIYYSMTALRNIGTILSALFIFGLLIYIANKDFIKRGLIISLFLTPFTFYVATLYMGQSVIFIPDVVPKDFEWHMFNVRYGIMMVPVAAFFTAYLFNRVHLLSKLLIIFLLISQAVSFISGYEKVITWEDGKYGLSSSKSPHVESWIRENYDGGLVLIDDFARTLSIIRSGIPMQNIIYIGNKPYWEESLKEPEKHARWIIMQKSDVVWSTILNDPDTSGRLYKYFEKAYTSPEILVFKRNPNVE</sequence>
<feature type="transmembrane region" description="Helical" evidence="8">
    <location>
        <begin position="12"/>
        <end position="35"/>
    </location>
</feature>
<proteinExistence type="predicted"/>
<evidence type="ECO:0000256" key="2">
    <source>
        <dbReference type="ARBA" id="ARBA00022475"/>
    </source>
</evidence>
<comment type="subcellular location">
    <subcellularLocation>
        <location evidence="1">Cell membrane</location>
        <topology evidence="1">Multi-pass membrane protein</topology>
    </subcellularLocation>
</comment>
<keyword evidence="6 8" id="KW-1133">Transmembrane helix</keyword>
<evidence type="ECO:0000256" key="1">
    <source>
        <dbReference type="ARBA" id="ARBA00004651"/>
    </source>
</evidence>
<evidence type="ECO:0000313" key="11">
    <source>
        <dbReference type="Proteomes" id="UP000034235"/>
    </source>
</evidence>
<dbReference type="PANTHER" id="PTHR33908:SF11">
    <property type="entry name" value="MEMBRANE PROTEIN"/>
    <property type="match status" value="1"/>
</dbReference>
<dbReference type="AlphaFoldDB" id="A0A0G0JUV5"/>
<dbReference type="PANTHER" id="PTHR33908">
    <property type="entry name" value="MANNOSYLTRANSFERASE YKCB-RELATED"/>
    <property type="match status" value="1"/>
</dbReference>
<keyword evidence="7 8" id="KW-0472">Membrane</keyword>
<dbReference type="Proteomes" id="UP000034235">
    <property type="component" value="Unassembled WGS sequence"/>
</dbReference>
<feature type="transmembrane region" description="Helical" evidence="8">
    <location>
        <begin position="216"/>
        <end position="238"/>
    </location>
</feature>
<evidence type="ECO:0000256" key="6">
    <source>
        <dbReference type="ARBA" id="ARBA00022989"/>
    </source>
</evidence>
<keyword evidence="2" id="KW-1003">Cell membrane</keyword>
<protein>
    <submittedName>
        <fullName evidence="10">Glycosyl transferase family 2</fullName>
    </submittedName>
</protein>
<evidence type="ECO:0000256" key="7">
    <source>
        <dbReference type="ARBA" id="ARBA00023136"/>
    </source>
</evidence>
<feature type="transmembrane region" description="Helical" evidence="8">
    <location>
        <begin position="378"/>
        <end position="395"/>
    </location>
</feature>
<evidence type="ECO:0000256" key="3">
    <source>
        <dbReference type="ARBA" id="ARBA00022676"/>
    </source>
</evidence>
<accession>A0A0G0JUV5</accession>
<dbReference type="GO" id="GO:0005886">
    <property type="term" value="C:plasma membrane"/>
    <property type="evidence" value="ECO:0007669"/>
    <property type="project" value="UniProtKB-SubCell"/>
</dbReference>
<feature type="transmembrane region" description="Helical" evidence="8">
    <location>
        <begin position="115"/>
        <end position="135"/>
    </location>
</feature>
<feature type="transmembrane region" description="Helical" evidence="8">
    <location>
        <begin position="311"/>
        <end position="331"/>
    </location>
</feature>
<evidence type="ECO:0000256" key="8">
    <source>
        <dbReference type="SAM" id="Phobius"/>
    </source>
</evidence>
<evidence type="ECO:0000256" key="4">
    <source>
        <dbReference type="ARBA" id="ARBA00022679"/>
    </source>
</evidence>
<gene>
    <name evidence="10" type="ORF">US86_C0003G0068</name>
</gene>
<evidence type="ECO:0000259" key="9">
    <source>
        <dbReference type="Pfam" id="PF13231"/>
    </source>
</evidence>
<feature type="transmembrane region" description="Helical" evidence="8">
    <location>
        <begin position="185"/>
        <end position="204"/>
    </location>
</feature>
<keyword evidence="4 10" id="KW-0808">Transferase</keyword>
<feature type="transmembrane region" description="Helical" evidence="8">
    <location>
        <begin position="274"/>
        <end position="299"/>
    </location>
</feature>
<keyword evidence="5 8" id="KW-0812">Transmembrane</keyword>
<evidence type="ECO:0000313" key="10">
    <source>
        <dbReference type="EMBL" id="KKQ66825.1"/>
    </source>
</evidence>
<feature type="domain" description="Glycosyltransferase RgtA/B/C/D-like" evidence="9">
    <location>
        <begin position="88"/>
        <end position="206"/>
    </location>
</feature>
<organism evidence="10 11">
    <name type="scientific">Candidatus Daviesbacteria bacterium GW2011_GWA2_38_24</name>
    <dbReference type="NCBI Taxonomy" id="1618422"/>
    <lineage>
        <taxon>Bacteria</taxon>
        <taxon>Candidatus Daviesiibacteriota</taxon>
    </lineage>
</organism>
<keyword evidence="3" id="KW-0328">Glycosyltransferase</keyword>
<feature type="transmembrane region" description="Helical" evidence="8">
    <location>
        <begin position="141"/>
        <end position="159"/>
    </location>
</feature>
<dbReference type="InterPro" id="IPR038731">
    <property type="entry name" value="RgtA/B/C-like"/>
</dbReference>
<comment type="caution">
    <text evidence="10">The sequence shown here is derived from an EMBL/GenBank/DDBJ whole genome shotgun (WGS) entry which is preliminary data.</text>
</comment>
<dbReference type="GO" id="GO:0009103">
    <property type="term" value="P:lipopolysaccharide biosynthetic process"/>
    <property type="evidence" value="ECO:0007669"/>
    <property type="project" value="UniProtKB-ARBA"/>
</dbReference>
<evidence type="ECO:0000256" key="5">
    <source>
        <dbReference type="ARBA" id="ARBA00022692"/>
    </source>
</evidence>
<reference evidence="10 11" key="1">
    <citation type="journal article" date="2015" name="Nature">
        <title>rRNA introns, odd ribosomes, and small enigmatic genomes across a large radiation of phyla.</title>
        <authorList>
            <person name="Brown C.T."/>
            <person name="Hug L.A."/>
            <person name="Thomas B.C."/>
            <person name="Sharon I."/>
            <person name="Castelle C.J."/>
            <person name="Singh A."/>
            <person name="Wilkins M.J."/>
            <person name="Williams K.H."/>
            <person name="Banfield J.F."/>
        </authorList>
    </citation>
    <scope>NUCLEOTIDE SEQUENCE [LARGE SCALE GENOMIC DNA]</scope>
</reference>
<dbReference type="Pfam" id="PF13231">
    <property type="entry name" value="PMT_2"/>
    <property type="match status" value="1"/>
</dbReference>
<dbReference type="InterPro" id="IPR050297">
    <property type="entry name" value="LipidA_mod_glycosyltrf_83"/>
</dbReference>